<evidence type="ECO:0000313" key="11">
    <source>
        <dbReference type="Ensembl" id="ENSSFOP00015013385.2"/>
    </source>
</evidence>
<dbReference type="GO" id="GO:0034454">
    <property type="term" value="P:microtubule anchoring at centrosome"/>
    <property type="evidence" value="ECO:0007669"/>
    <property type="project" value="TreeGrafter"/>
</dbReference>
<dbReference type="AlphaFoldDB" id="A0A8C9RHJ7"/>
<dbReference type="GO" id="GO:0097712">
    <property type="term" value="P:vesicle targeting, trans-Golgi to periciliary membrane compartment"/>
    <property type="evidence" value="ECO:0007669"/>
    <property type="project" value="TreeGrafter"/>
</dbReference>
<keyword evidence="12" id="KW-1185">Reference proteome</keyword>
<dbReference type="InterPro" id="IPR029412">
    <property type="entry name" value="CEP19"/>
</dbReference>
<dbReference type="OrthoDB" id="2163581at2759"/>
<comment type="similarity">
    <text evidence="4">Belongs to the CEP19 family.</text>
</comment>
<dbReference type="GO" id="GO:0005813">
    <property type="term" value="C:centrosome"/>
    <property type="evidence" value="ECO:0007669"/>
    <property type="project" value="TreeGrafter"/>
</dbReference>
<dbReference type="CTD" id="84984"/>
<organism evidence="11 12">
    <name type="scientific">Scleropages formosus</name>
    <name type="common">Asian bonytongue</name>
    <name type="synonym">Osteoglossum formosum</name>
    <dbReference type="NCBI Taxonomy" id="113540"/>
    <lineage>
        <taxon>Eukaryota</taxon>
        <taxon>Metazoa</taxon>
        <taxon>Chordata</taxon>
        <taxon>Craniata</taxon>
        <taxon>Vertebrata</taxon>
        <taxon>Euteleostomi</taxon>
        <taxon>Actinopterygii</taxon>
        <taxon>Neopterygii</taxon>
        <taxon>Teleostei</taxon>
        <taxon>Osteoglossocephala</taxon>
        <taxon>Osteoglossomorpha</taxon>
        <taxon>Osteoglossiformes</taxon>
        <taxon>Osteoglossidae</taxon>
        <taxon>Scleropages</taxon>
    </lineage>
</organism>
<dbReference type="RefSeq" id="XP_018596633.2">
    <property type="nucleotide sequence ID" value="XM_018741117.2"/>
</dbReference>
<evidence type="ECO:0000256" key="2">
    <source>
        <dbReference type="ARBA" id="ARBA00004120"/>
    </source>
</evidence>
<dbReference type="GeneID" id="108927689"/>
<keyword evidence="10" id="KW-0966">Cell projection</keyword>
<evidence type="ECO:0000256" key="10">
    <source>
        <dbReference type="ARBA" id="ARBA00023273"/>
    </source>
</evidence>
<evidence type="ECO:0000256" key="7">
    <source>
        <dbReference type="ARBA" id="ARBA00022794"/>
    </source>
</evidence>
<dbReference type="GO" id="GO:0005814">
    <property type="term" value="C:centriole"/>
    <property type="evidence" value="ECO:0007669"/>
    <property type="project" value="UniProtKB-SubCell"/>
</dbReference>
<keyword evidence="9" id="KW-0206">Cytoskeleton</keyword>
<proteinExistence type="inferred from homology"/>
<evidence type="ECO:0000256" key="9">
    <source>
        <dbReference type="ARBA" id="ARBA00023212"/>
    </source>
</evidence>
<dbReference type="RefSeq" id="XP_018596634.2">
    <property type="nucleotide sequence ID" value="XM_018741118.2"/>
</dbReference>
<name>A0A8C9RHJ7_SCLFO</name>
<reference evidence="11" key="2">
    <citation type="submission" date="2025-08" db="UniProtKB">
        <authorList>
            <consortium name="Ensembl"/>
        </authorList>
    </citation>
    <scope>IDENTIFICATION</scope>
</reference>
<dbReference type="GeneTree" id="ENSGT00390000016356"/>
<evidence type="ECO:0000256" key="8">
    <source>
        <dbReference type="ARBA" id="ARBA00023069"/>
    </source>
</evidence>
<dbReference type="KEGG" id="sfm:108927689"/>
<sequence length="160" mass="18964">MSFLAKRCGVKFDPPSIVLVYEESDTKKMRQRIMPVRNFSKFSDCNKAAERLKNNERHRVYLEGVSRKQLERLHVVLRDRLRGRTLEESLAAMEPDPDEDLNKLGDDELARRKARMDELFERNRKRQGDPDFVYDLEVEFHTEDAKEPCSWDEDESDDEV</sequence>
<reference evidence="11 12" key="1">
    <citation type="submission" date="2019-04" db="EMBL/GenBank/DDBJ databases">
        <authorList>
            <consortium name="Wellcome Sanger Institute Data Sharing"/>
        </authorList>
    </citation>
    <scope>NUCLEOTIDE SEQUENCE [LARGE SCALE GENOMIC DNA]</scope>
</reference>
<dbReference type="PANTHER" id="PTHR31539:SF1">
    <property type="entry name" value="CENTROSOMAL PROTEIN OF 19 KDA"/>
    <property type="match status" value="1"/>
</dbReference>
<accession>A0A8C9RHJ7</accession>
<evidence type="ECO:0000256" key="4">
    <source>
        <dbReference type="ARBA" id="ARBA00009371"/>
    </source>
</evidence>
<evidence type="ECO:0000256" key="5">
    <source>
        <dbReference type="ARBA" id="ARBA00022015"/>
    </source>
</evidence>
<keyword evidence="7" id="KW-0970">Cilium biogenesis/degradation</keyword>
<dbReference type="Ensembl" id="ENSSFOT00015013552.2">
    <property type="protein sequence ID" value="ENSSFOP00015013385.2"/>
    <property type="gene ID" value="ENSSFOG00015008612.2"/>
</dbReference>
<protein>
    <recommendedName>
        <fullName evidence="5">Centrosomal protein of 19 kDa</fullName>
    </recommendedName>
</protein>
<dbReference type="GO" id="GO:0036064">
    <property type="term" value="C:ciliary basal body"/>
    <property type="evidence" value="ECO:0007669"/>
    <property type="project" value="TreeGrafter"/>
</dbReference>
<dbReference type="GO" id="GO:0000922">
    <property type="term" value="C:spindle pole"/>
    <property type="evidence" value="ECO:0007669"/>
    <property type="project" value="UniProtKB-SubCell"/>
</dbReference>
<reference evidence="11" key="3">
    <citation type="submission" date="2025-09" db="UniProtKB">
        <authorList>
            <consortium name="Ensembl"/>
        </authorList>
    </citation>
    <scope>IDENTIFICATION</scope>
</reference>
<dbReference type="Proteomes" id="UP000694397">
    <property type="component" value="Chromosome 19"/>
</dbReference>
<keyword evidence="6" id="KW-0963">Cytoplasm</keyword>
<evidence type="ECO:0000256" key="6">
    <source>
        <dbReference type="ARBA" id="ARBA00022490"/>
    </source>
</evidence>
<evidence type="ECO:0000313" key="12">
    <source>
        <dbReference type="Proteomes" id="UP000694397"/>
    </source>
</evidence>
<dbReference type="PANTHER" id="PTHR31539">
    <property type="entry name" value="CENTROSOMAL PROTEIN OF 19K CEP19"/>
    <property type="match status" value="1"/>
</dbReference>
<evidence type="ECO:0000256" key="3">
    <source>
        <dbReference type="ARBA" id="ARBA00004647"/>
    </source>
</evidence>
<comment type="subcellular location">
    <subcellularLocation>
        <location evidence="2">Cytoplasm</location>
        <location evidence="2">Cytoskeleton</location>
        <location evidence="2">Cilium basal body</location>
    </subcellularLocation>
    <subcellularLocation>
        <location evidence="1">Cytoplasm</location>
        <location evidence="1">Cytoskeleton</location>
        <location evidence="1">Microtubule organizing center</location>
        <location evidence="1">Centrosome</location>
        <location evidence="1">Centriole</location>
    </subcellularLocation>
    <subcellularLocation>
        <location evidence="3">Cytoplasm</location>
        <location evidence="3">Cytoskeleton</location>
        <location evidence="3">Spindle pole</location>
    </subcellularLocation>
</comment>
<gene>
    <name evidence="11" type="primary">CEP19</name>
    <name evidence="11" type="synonym">cep19</name>
</gene>
<evidence type="ECO:0000256" key="1">
    <source>
        <dbReference type="ARBA" id="ARBA00004114"/>
    </source>
</evidence>
<dbReference type="Pfam" id="PF14933">
    <property type="entry name" value="CEP19"/>
    <property type="match status" value="1"/>
</dbReference>
<keyword evidence="8" id="KW-0969">Cilium</keyword>